<dbReference type="PANTHER" id="PTHR43423">
    <property type="entry name" value="ABC TRANSPORTER I FAMILY MEMBER 17"/>
    <property type="match status" value="1"/>
</dbReference>
<dbReference type="GO" id="GO:0016887">
    <property type="term" value="F:ATP hydrolysis activity"/>
    <property type="evidence" value="ECO:0007669"/>
    <property type="project" value="InterPro"/>
</dbReference>
<accession>A0A2A4TAU8</accession>
<feature type="domain" description="ABC transporter" evidence="3">
    <location>
        <begin position="2"/>
        <end position="240"/>
    </location>
</feature>
<evidence type="ECO:0000256" key="2">
    <source>
        <dbReference type="ARBA" id="ARBA00022840"/>
    </source>
</evidence>
<dbReference type="Pfam" id="PF00005">
    <property type="entry name" value="ABC_tran"/>
    <property type="match status" value="1"/>
</dbReference>
<dbReference type="InterPro" id="IPR003439">
    <property type="entry name" value="ABC_transporter-like_ATP-bd"/>
</dbReference>
<reference evidence="5" key="1">
    <citation type="submission" date="2017-08" db="EMBL/GenBank/DDBJ databases">
        <title>A dynamic microbial community with high functional redundancy inhabits the cold, oxic subseafloor aquifer.</title>
        <authorList>
            <person name="Tully B.J."/>
            <person name="Wheat C.G."/>
            <person name="Glazer B.T."/>
            <person name="Huber J.A."/>
        </authorList>
    </citation>
    <scope>NUCLEOTIDE SEQUENCE [LARGE SCALE GENOMIC DNA]</scope>
</reference>
<dbReference type="AlphaFoldDB" id="A0A2A4TAU8"/>
<name>A0A2A4TAU8_9DELT</name>
<sequence length="245" mass="27605">MTEIQKIEGSNLLKLYQGKQVLSCSLTLERDNITSIIGHNACGKSTLLRILSLLEKPDQGKVKIHGPRKIGRNPFSNFSLRKKITLVPAKAALLKDTVFNNIAYALQLRGYKKDRIPQQVEELLSTFDLEDKVQSSANKLSTGEAQRVALAKALALQPEALLLDEPTASQDPNHTRLVEGILLRWKQQTGRMLVIVTHDSSQAHNFSDRIIFMHEGRILENRSTEDFFNCPSTEQAKAFIHDRIH</sequence>
<evidence type="ECO:0000259" key="3">
    <source>
        <dbReference type="PROSITE" id="PS50893"/>
    </source>
</evidence>
<protein>
    <submittedName>
        <fullName evidence="4">Phosphate ABC transporter ATP-binding protein</fullName>
    </submittedName>
</protein>
<evidence type="ECO:0000256" key="1">
    <source>
        <dbReference type="ARBA" id="ARBA00022741"/>
    </source>
</evidence>
<organism evidence="4 5">
    <name type="scientific">SAR324 cluster bacterium</name>
    <dbReference type="NCBI Taxonomy" id="2024889"/>
    <lineage>
        <taxon>Bacteria</taxon>
        <taxon>Deltaproteobacteria</taxon>
        <taxon>SAR324 cluster</taxon>
    </lineage>
</organism>
<comment type="caution">
    <text evidence="4">The sequence shown here is derived from an EMBL/GenBank/DDBJ whole genome shotgun (WGS) entry which is preliminary data.</text>
</comment>
<dbReference type="Gene3D" id="3.40.50.300">
    <property type="entry name" value="P-loop containing nucleotide triphosphate hydrolases"/>
    <property type="match status" value="1"/>
</dbReference>
<dbReference type="Proteomes" id="UP000218113">
    <property type="component" value="Unassembled WGS sequence"/>
</dbReference>
<keyword evidence="1" id="KW-0547">Nucleotide-binding</keyword>
<dbReference type="InterPro" id="IPR027417">
    <property type="entry name" value="P-loop_NTPase"/>
</dbReference>
<proteinExistence type="predicted"/>
<dbReference type="EMBL" id="NVSR01000005">
    <property type="protein sequence ID" value="PCI30449.1"/>
    <property type="molecule type" value="Genomic_DNA"/>
</dbReference>
<evidence type="ECO:0000313" key="5">
    <source>
        <dbReference type="Proteomes" id="UP000218113"/>
    </source>
</evidence>
<dbReference type="SMART" id="SM00382">
    <property type="entry name" value="AAA"/>
    <property type="match status" value="1"/>
</dbReference>
<dbReference type="InterPro" id="IPR003593">
    <property type="entry name" value="AAA+_ATPase"/>
</dbReference>
<gene>
    <name evidence="4" type="ORF">COB67_02025</name>
</gene>
<dbReference type="PROSITE" id="PS50893">
    <property type="entry name" value="ABC_TRANSPORTER_2"/>
    <property type="match status" value="1"/>
</dbReference>
<dbReference type="PANTHER" id="PTHR43423:SF1">
    <property type="entry name" value="ABC TRANSPORTER I FAMILY MEMBER 17"/>
    <property type="match status" value="1"/>
</dbReference>
<dbReference type="SUPFAM" id="SSF52540">
    <property type="entry name" value="P-loop containing nucleoside triphosphate hydrolases"/>
    <property type="match status" value="1"/>
</dbReference>
<dbReference type="GO" id="GO:0005524">
    <property type="term" value="F:ATP binding"/>
    <property type="evidence" value="ECO:0007669"/>
    <property type="project" value="UniProtKB-KW"/>
</dbReference>
<keyword evidence="2 4" id="KW-0067">ATP-binding</keyword>
<evidence type="ECO:0000313" key="4">
    <source>
        <dbReference type="EMBL" id="PCI30449.1"/>
    </source>
</evidence>